<dbReference type="PANTHER" id="PTHR30531">
    <property type="entry name" value="FLAGELLAR BIOSYNTHETIC PROTEIN FLHB"/>
    <property type="match status" value="1"/>
</dbReference>
<reference evidence="15" key="1">
    <citation type="submission" date="2017-01" db="EMBL/GenBank/DDBJ databases">
        <authorList>
            <person name="Varghese N."/>
            <person name="Submissions S."/>
        </authorList>
    </citation>
    <scope>NUCLEOTIDE SEQUENCE [LARGE SCALE GENOMIC DNA]</scope>
    <source>
        <strain evidence="15">DSM 16176</strain>
    </source>
</reference>
<accession>A0A1N7MW71</accession>
<keyword evidence="7 12" id="KW-1005">Bacterial flagellum biogenesis</keyword>
<evidence type="ECO:0000256" key="13">
    <source>
        <dbReference type="SAM" id="MobiDB-lite"/>
    </source>
</evidence>
<evidence type="ECO:0000256" key="8">
    <source>
        <dbReference type="ARBA" id="ARBA00022927"/>
    </source>
</evidence>
<comment type="function">
    <text evidence="12">Required for formation of the rod structure in the basal body of the flagellar apparatus. Together with FliI and FliH, may constitute the export apparatus of flagellin.</text>
</comment>
<keyword evidence="5 12" id="KW-1003">Cell membrane</keyword>
<dbReference type="Gene3D" id="6.10.250.2080">
    <property type="match status" value="1"/>
</dbReference>
<evidence type="ECO:0000256" key="10">
    <source>
        <dbReference type="ARBA" id="ARBA00023136"/>
    </source>
</evidence>
<dbReference type="NCBIfam" id="TIGR00328">
    <property type="entry name" value="flhB"/>
    <property type="match status" value="1"/>
</dbReference>
<dbReference type="STRING" id="252246.SAMN05421799_106173"/>
<dbReference type="Gene3D" id="3.40.1690.10">
    <property type="entry name" value="secretion proteins EscU"/>
    <property type="match status" value="1"/>
</dbReference>
<keyword evidence="14" id="KW-0966">Cell projection</keyword>
<evidence type="ECO:0000256" key="2">
    <source>
        <dbReference type="ARBA" id="ARBA00010690"/>
    </source>
</evidence>
<keyword evidence="6 12" id="KW-0812">Transmembrane</keyword>
<protein>
    <recommendedName>
        <fullName evidence="3 12">Flagellar biosynthetic protein FlhB</fullName>
    </recommendedName>
</protein>
<dbReference type="FunFam" id="3.40.1690.10:FF:000001">
    <property type="entry name" value="Flagellar biosynthetic protein FlhB"/>
    <property type="match status" value="1"/>
</dbReference>
<dbReference type="InterPro" id="IPR029025">
    <property type="entry name" value="T3SS_substrate_exporter_C"/>
</dbReference>
<proteinExistence type="inferred from homology"/>
<dbReference type="AlphaFoldDB" id="A0A1N7MW71"/>
<dbReference type="PANTHER" id="PTHR30531:SF12">
    <property type="entry name" value="FLAGELLAR BIOSYNTHETIC PROTEIN FLHB"/>
    <property type="match status" value="1"/>
</dbReference>
<dbReference type="EMBL" id="FTOO01000006">
    <property type="protein sequence ID" value="SIS90375.1"/>
    <property type="molecule type" value="Genomic_DNA"/>
</dbReference>
<evidence type="ECO:0000256" key="7">
    <source>
        <dbReference type="ARBA" id="ARBA00022795"/>
    </source>
</evidence>
<comment type="similarity">
    <text evidence="2 12">Belongs to the type III secretion exporter family.</text>
</comment>
<dbReference type="Proteomes" id="UP000186156">
    <property type="component" value="Unassembled WGS sequence"/>
</dbReference>
<dbReference type="SUPFAM" id="SSF160544">
    <property type="entry name" value="EscU C-terminal domain-like"/>
    <property type="match status" value="1"/>
</dbReference>
<keyword evidence="8 12" id="KW-0653">Protein transport</keyword>
<keyword evidence="15" id="KW-1185">Reference proteome</keyword>
<dbReference type="PRINTS" id="PR00950">
    <property type="entry name" value="TYPE3IMSPROT"/>
</dbReference>
<dbReference type="InterPro" id="IPR006136">
    <property type="entry name" value="FlhB"/>
</dbReference>
<sequence length="361" mass="39946">MLTLQLQRFAAGERTERATPRRRQEARKEGRVARSPELTSAVAFAAVLVVMRILGPAVWGEWENLIERDLGSVSTKSWTVETVRALMAQQVMMAARIMIPIALVAVIAGLAVAVIQVRPMFVPRLLLPDFTRISPATGIRRIASLQGAVEALKSLLKFAAVVAVAYTSMASLAREMVNLSAAELAAVPSILGRSVFNLAIRVAVAMVAIAAIDYGYQRYHLERSLRMSKQELKDELKETEGNPLMRSAIRRRARQFAQRRMMESVAKADVVITNPTHYAVALAYESDAMRAPQVLAKGADFVAQEIRRRAEAHDVPLVENPPLAQALYKTVDIGQEIPPDLYQAVAEVLAYVYRMRGMGRR</sequence>
<keyword evidence="4 12" id="KW-0813">Transport</keyword>
<name>A0A1N7MW71_9BACL</name>
<evidence type="ECO:0000256" key="4">
    <source>
        <dbReference type="ARBA" id="ARBA00022448"/>
    </source>
</evidence>
<feature type="region of interest" description="Disordered" evidence="13">
    <location>
        <begin position="11"/>
        <end position="32"/>
    </location>
</feature>
<evidence type="ECO:0000256" key="1">
    <source>
        <dbReference type="ARBA" id="ARBA00004651"/>
    </source>
</evidence>
<dbReference type="OrthoDB" id="9807950at2"/>
<comment type="subcellular location">
    <subcellularLocation>
        <location evidence="1">Cell membrane</location>
        <topology evidence="1">Multi-pass membrane protein</topology>
    </subcellularLocation>
</comment>
<dbReference type="GO" id="GO:0005886">
    <property type="term" value="C:plasma membrane"/>
    <property type="evidence" value="ECO:0007669"/>
    <property type="project" value="UniProtKB-SubCell"/>
</dbReference>
<evidence type="ECO:0000256" key="11">
    <source>
        <dbReference type="ARBA" id="ARBA00023225"/>
    </source>
</evidence>
<dbReference type="InterPro" id="IPR006135">
    <property type="entry name" value="T3SS_substrate_exporter"/>
</dbReference>
<dbReference type="Pfam" id="PF01312">
    <property type="entry name" value="Bac_export_2"/>
    <property type="match status" value="1"/>
</dbReference>
<evidence type="ECO:0000313" key="14">
    <source>
        <dbReference type="EMBL" id="SIS90375.1"/>
    </source>
</evidence>
<dbReference type="GO" id="GO:0044780">
    <property type="term" value="P:bacterial-type flagellum assembly"/>
    <property type="evidence" value="ECO:0007669"/>
    <property type="project" value="InterPro"/>
</dbReference>
<keyword evidence="10 12" id="KW-0472">Membrane</keyword>
<evidence type="ECO:0000256" key="12">
    <source>
        <dbReference type="RuleBase" id="RU364091"/>
    </source>
</evidence>
<evidence type="ECO:0000256" key="6">
    <source>
        <dbReference type="ARBA" id="ARBA00022692"/>
    </source>
</evidence>
<keyword evidence="11 12" id="KW-1006">Bacterial flagellum protein export</keyword>
<comment type="caution">
    <text evidence="12">Lacks conserved residue(s) required for the propagation of feature annotation.</text>
</comment>
<gene>
    <name evidence="12" type="primary">flhB</name>
    <name evidence="14" type="ORF">SAMN05421799_106173</name>
</gene>
<dbReference type="RefSeq" id="WP_076347145.1">
    <property type="nucleotide sequence ID" value="NZ_FTOO01000006.1"/>
</dbReference>
<organism evidence="14 15">
    <name type="scientific">Alicyclobacillus vulcanalis</name>
    <dbReference type="NCBI Taxonomy" id="252246"/>
    <lineage>
        <taxon>Bacteria</taxon>
        <taxon>Bacillati</taxon>
        <taxon>Bacillota</taxon>
        <taxon>Bacilli</taxon>
        <taxon>Bacillales</taxon>
        <taxon>Alicyclobacillaceae</taxon>
        <taxon>Alicyclobacillus</taxon>
    </lineage>
</organism>
<keyword evidence="14" id="KW-0969">Cilium</keyword>
<evidence type="ECO:0000313" key="15">
    <source>
        <dbReference type="Proteomes" id="UP000186156"/>
    </source>
</evidence>
<evidence type="ECO:0000256" key="3">
    <source>
        <dbReference type="ARBA" id="ARBA00021622"/>
    </source>
</evidence>
<evidence type="ECO:0000256" key="5">
    <source>
        <dbReference type="ARBA" id="ARBA00022475"/>
    </source>
</evidence>
<feature type="transmembrane region" description="Helical" evidence="12">
    <location>
        <begin position="93"/>
        <end position="115"/>
    </location>
</feature>
<keyword evidence="14" id="KW-0282">Flagellum</keyword>
<evidence type="ECO:0000256" key="9">
    <source>
        <dbReference type="ARBA" id="ARBA00022989"/>
    </source>
</evidence>
<keyword evidence="9 12" id="KW-1133">Transmembrane helix</keyword>
<dbReference type="GO" id="GO:0009306">
    <property type="term" value="P:protein secretion"/>
    <property type="evidence" value="ECO:0007669"/>
    <property type="project" value="InterPro"/>
</dbReference>